<evidence type="ECO:0000313" key="2">
    <source>
        <dbReference type="Proteomes" id="UP000805649"/>
    </source>
</evidence>
<protein>
    <submittedName>
        <fullName evidence="1">Uncharacterized protein</fullName>
    </submittedName>
</protein>
<dbReference type="Proteomes" id="UP000805649">
    <property type="component" value="Unassembled WGS sequence"/>
</dbReference>
<gene>
    <name evidence="1" type="ORF">CTRU02_214510</name>
</gene>
<name>A0ACC3YF21_COLTU</name>
<dbReference type="EMBL" id="VUJX02000011">
    <property type="protein sequence ID" value="KAL0930435.1"/>
    <property type="molecule type" value="Genomic_DNA"/>
</dbReference>
<comment type="caution">
    <text evidence="1">The sequence shown here is derived from an EMBL/GenBank/DDBJ whole genome shotgun (WGS) entry which is preliminary data.</text>
</comment>
<organism evidence="1 2">
    <name type="scientific">Colletotrichum truncatum</name>
    <name type="common">Anthracnose fungus</name>
    <name type="synonym">Colletotrichum capsici</name>
    <dbReference type="NCBI Taxonomy" id="5467"/>
    <lineage>
        <taxon>Eukaryota</taxon>
        <taxon>Fungi</taxon>
        <taxon>Dikarya</taxon>
        <taxon>Ascomycota</taxon>
        <taxon>Pezizomycotina</taxon>
        <taxon>Sordariomycetes</taxon>
        <taxon>Hypocreomycetidae</taxon>
        <taxon>Glomerellales</taxon>
        <taxon>Glomerellaceae</taxon>
        <taxon>Colletotrichum</taxon>
        <taxon>Colletotrichum truncatum species complex</taxon>
    </lineage>
</organism>
<keyword evidence="2" id="KW-1185">Reference proteome</keyword>
<sequence>MPHHHRSHRHLPRNPDFWSDLGDKFGNLNPFAAEDDKTEGNGGNNSHVRRQDDDDDEIRTSTRRRANTREGRSTVVRTIYQTITDGAPRAAATSSSTRLLVAESPLPTRVRSTTDAQGTTIAKAGAPVIKTPSPSSSIEATSTSLPSVIEEPLTESIQTTLALATDDPTIARSTRTAATANANEVTASSSPSATASAAAEKSTGETSGAAKAGIAIGVLAGVLVVFLLIFFLFNRRKKQLEQQRLADEDEKFHGDFGNAAAVTTGNPRAPRISLRPVTQFLPNLNLDKRQSKINTTANVAPAAALGARTPGQSAWERPLTSQSANPANPFGAQAERINGTIAEESGSTLSLNEKPLPAVTPEPAPAPAAASPAAAANGAAPSGAIDGTAVAAGAIAASAVAAGAGAVAAGGLVRKASTRKDGPKALDLTLPMPAPLSTVPASPSGTEFSANSVGPGHQSTGSTGSAAIAAAGGPANTTVHRVQLDFKPTLEDEMELRAGQLVRLLHEYDDGWALCIRLDRSQQGVVPRTCLSTRPVKPRPQGPPRGPGPNGAHGPPRGPGPNGHPRGPGPNFPPGQRPMTPQGGPHGGPPYPRPESPARPMTAGGRPASPAGNGPMGHRGRPQSPGPRFQGPPGQRPQSPGGPGRKASPPGPSRIPQPSRMTPTGPPAQGRPGPPMGPVGRKPVPGQAPPPSDVSNEAPPGQAV</sequence>
<accession>A0ACC3YF21</accession>
<proteinExistence type="predicted"/>
<evidence type="ECO:0000313" key="1">
    <source>
        <dbReference type="EMBL" id="KAL0930435.1"/>
    </source>
</evidence>
<reference evidence="1 2" key="1">
    <citation type="journal article" date="2020" name="Phytopathology">
        <title>Genome Sequence Resources of Colletotrichum truncatum, C. plurivorum, C. musicola, and C. sojae: Four Species Pathogenic to Soybean (Glycine max).</title>
        <authorList>
            <person name="Rogerio F."/>
            <person name="Boufleur T.R."/>
            <person name="Ciampi-Guillardi M."/>
            <person name="Sukno S.A."/>
            <person name="Thon M.R."/>
            <person name="Massola Junior N.S."/>
            <person name="Baroncelli R."/>
        </authorList>
    </citation>
    <scope>NUCLEOTIDE SEQUENCE [LARGE SCALE GENOMIC DNA]</scope>
    <source>
        <strain evidence="1 2">CMES1059</strain>
    </source>
</reference>